<dbReference type="AlphaFoldDB" id="A0AAW2F130"/>
<name>A0AAW2F130_9HYME</name>
<dbReference type="PROSITE" id="PS51257">
    <property type="entry name" value="PROKAR_LIPOPROTEIN"/>
    <property type="match status" value="1"/>
</dbReference>
<keyword evidence="2" id="KW-1185">Reference proteome</keyword>
<dbReference type="EMBL" id="JADYXP020000016">
    <property type="protein sequence ID" value="KAL0107592.1"/>
    <property type="molecule type" value="Genomic_DNA"/>
</dbReference>
<evidence type="ECO:0000313" key="2">
    <source>
        <dbReference type="Proteomes" id="UP001430953"/>
    </source>
</evidence>
<gene>
    <name evidence="1" type="ORF">PUN28_014713</name>
</gene>
<evidence type="ECO:0000313" key="1">
    <source>
        <dbReference type="EMBL" id="KAL0107592.1"/>
    </source>
</evidence>
<comment type="caution">
    <text evidence="1">The sequence shown here is derived from an EMBL/GenBank/DDBJ whole genome shotgun (WGS) entry which is preliminary data.</text>
</comment>
<proteinExistence type="predicted"/>
<accession>A0AAW2F130</accession>
<organism evidence="1 2">
    <name type="scientific">Cardiocondyla obscurior</name>
    <dbReference type="NCBI Taxonomy" id="286306"/>
    <lineage>
        <taxon>Eukaryota</taxon>
        <taxon>Metazoa</taxon>
        <taxon>Ecdysozoa</taxon>
        <taxon>Arthropoda</taxon>
        <taxon>Hexapoda</taxon>
        <taxon>Insecta</taxon>
        <taxon>Pterygota</taxon>
        <taxon>Neoptera</taxon>
        <taxon>Endopterygota</taxon>
        <taxon>Hymenoptera</taxon>
        <taxon>Apocrita</taxon>
        <taxon>Aculeata</taxon>
        <taxon>Formicoidea</taxon>
        <taxon>Formicidae</taxon>
        <taxon>Myrmicinae</taxon>
        <taxon>Cardiocondyla</taxon>
    </lineage>
</organism>
<protein>
    <submittedName>
        <fullName evidence="1">Uncharacterized protein</fullName>
    </submittedName>
</protein>
<reference evidence="1 2" key="1">
    <citation type="submission" date="2023-03" db="EMBL/GenBank/DDBJ databases">
        <title>High recombination rates correlate with genetic variation in Cardiocondyla obscurior ants.</title>
        <authorList>
            <person name="Errbii M."/>
        </authorList>
    </citation>
    <scope>NUCLEOTIDE SEQUENCE [LARGE SCALE GENOMIC DNA]</scope>
    <source>
        <strain evidence="1">Alpha-2009</strain>
        <tissue evidence="1">Whole body</tissue>
    </source>
</reference>
<dbReference type="Proteomes" id="UP001430953">
    <property type="component" value="Unassembled WGS sequence"/>
</dbReference>
<sequence>MLERQKLIYNCSSSIFSCRVPSGRENWRPRWDFYPSERDKYISSQYGSCAIQRAFFKTHCKRGIKNSRRFYSIPSHKAKFNIIRESFDRKIQLNFALFRKNVNFEISIFNLPRGDEFSSTLDLSSLIKTSPFAICYQSRVNVFSLDDELSRVFHMTLRVYVSLKNVKHRDKR</sequence>